<dbReference type="Gene3D" id="3.40.50.720">
    <property type="entry name" value="NAD(P)-binding Rossmann-like Domain"/>
    <property type="match status" value="1"/>
</dbReference>
<dbReference type="GO" id="GO:0009247">
    <property type="term" value="P:glycolipid biosynthetic process"/>
    <property type="evidence" value="ECO:0007669"/>
    <property type="project" value="TreeGrafter"/>
</dbReference>
<evidence type="ECO:0000259" key="3">
    <source>
        <dbReference type="Pfam" id="PF03435"/>
    </source>
</evidence>
<comment type="similarity">
    <text evidence="1">Belongs to the saccharopine dehydrogenase family.</text>
</comment>
<keyword evidence="2" id="KW-1133">Transmembrane helix</keyword>
<organism evidence="4 5">
    <name type="scientific">Dinoponera quadriceps</name>
    <name type="common">South American ant</name>
    <dbReference type="NCBI Taxonomy" id="609295"/>
    <lineage>
        <taxon>Eukaryota</taxon>
        <taxon>Metazoa</taxon>
        <taxon>Ecdysozoa</taxon>
        <taxon>Arthropoda</taxon>
        <taxon>Hexapoda</taxon>
        <taxon>Insecta</taxon>
        <taxon>Pterygota</taxon>
        <taxon>Neoptera</taxon>
        <taxon>Endopterygota</taxon>
        <taxon>Hymenoptera</taxon>
        <taxon>Apocrita</taxon>
        <taxon>Aculeata</taxon>
        <taxon>Formicoidea</taxon>
        <taxon>Formicidae</taxon>
        <taxon>Ponerinae</taxon>
        <taxon>Ponerini</taxon>
        <taxon>Dinoponera</taxon>
    </lineage>
</organism>
<name>A0A6P3WZE4_DINQU</name>
<proteinExistence type="inferred from homology"/>
<evidence type="ECO:0000313" key="5">
    <source>
        <dbReference type="RefSeq" id="XP_014471468.1"/>
    </source>
</evidence>
<dbReference type="GO" id="GO:0005811">
    <property type="term" value="C:lipid droplet"/>
    <property type="evidence" value="ECO:0007669"/>
    <property type="project" value="TreeGrafter"/>
</dbReference>
<feature type="domain" description="Saccharopine dehydrogenase NADP binding" evidence="3">
    <location>
        <begin position="8"/>
        <end position="137"/>
    </location>
</feature>
<dbReference type="OrthoDB" id="10268090at2759"/>
<dbReference type="FunFam" id="3.40.50.720:FF:000178">
    <property type="entry name" value="Saccharopine dehydrogenase-like oxidoreductase"/>
    <property type="match status" value="1"/>
</dbReference>
<reference evidence="5" key="1">
    <citation type="submission" date="2025-08" db="UniProtKB">
        <authorList>
            <consortium name="RefSeq"/>
        </authorList>
    </citation>
    <scope>IDENTIFICATION</scope>
</reference>
<accession>A0A6P3WZE4</accession>
<evidence type="ECO:0000313" key="4">
    <source>
        <dbReference type="Proteomes" id="UP000515204"/>
    </source>
</evidence>
<keyword evidence="4" id="KW-1185">Reference proteome</keyword>
<keyword evidence="2" id="KW-0472">Membrane</keyword>
<dbReference type="Pfam" id="PF03435">
    <property type="entry name" value="Sacchrp_dh_NADP"/>
    <property type="match status" value="1"/>
</dbReference>
<dbReference type="KEGG" id="dqu:106742750"/>
<dbReference type="GO" id="GO:0005886">
    <property type="term" value="C:plasma membrane"/>
    <property type="evidence" value="ECO:0007669"/>
    <property type="project" value="TreeGrafter"/>
</dbReference>
<gene>
    <name evidence="5" type="primary">LOC106742750</name>
</gene>
<evidence type="ECO:0000256" key="2">
    <source>
        <dbReference type="SAM" id="Phobius"/>
    </source>
</evidence>
<dbReference type="Proteomes" id="UP000515204">
    <property type="component" value="Unplaced"/>
</dbReference>
<protein>
    <submittedName>
        <fullName evidence="5">Saccharopine dehydrogenase-like oxidoreductase</fullName>
    </submittedName>
</protein>
<dbReference type="InterPro" id="IPR051276">
    <property type="entry name" value="Saccharopine_DH-like_oxidrdct"/>
</dbReference>
<dbReference type="RefSeq" id="XP_014471468.1">
    <property type="nucleotide sequence ID" value="XM_014615982.1"/>
</dbReference>
<dbReference type="PANTHER" id="PTHR12286:SF5">
    <property type="entry name" value="SACCHAROPINE DEHYDROGENASE-LIKE OXIDOREDUCTASE"/>
    <property type="match status" value="1"/>
</dbReference>
<dbReference type="AlphaFoldDB" id="A0A6P3WZE4"/>
<evidence type="ECO:0000256" key="1">
    <source>
        <dbReference type="ARBA" id="ARBA00038048"/>
    </source>
</evidence>
<keyword evidence="2" id="KW-0812">Transmembrane</keyword>
<dbReference type="InterPro" id="IPR005097">
    <property type="entry name" value="Sacchrp_dh_NADP-bd"/>
</dbReference>
<dbReference type="PANTHER" id="PTHR12286">
    <property type="entry name" value="SACCHAROPINE DEHYDROGENASE-LIKE OXIDOREDUCTASE"/>
    <property type="match status" value="1"/>
</dbReference>
<dbReference type="GO" id="GO:0005739">
    <property type="term" value="C:mitochondrion"/>
    <property type="evidence" value="ECO:0007669"/>
    <property type="project" value="TreeGrafter"/>
</dbReference>
<dbReference type="SUPFAM" id="SSF51735">
    <property type="entry name" value="NAD(P)-binding Rossmann-fold domains"/>
    <property type="match status" value="1"/>
</dbReference>
<dbReference type="GeneID" id="106742750"/>
<sequence length="423" mass="47620">MANNRLDIIIFGATGFTGKYVVKRAAYLCKEWKLNFGIAGRRKEALEAVLKEYAPDAENVPIILADVNDEESLKKMTERTKVLATCCGPYIIYGEAVVKACIATRTHYVDVTGESQFIEKMQLLYNKAAQEAGVYIVSACGMDSIPTEMGIIFAQRKFGGEVNSIETYAMFDTNEVILPFINYTSWESLVHVLMHWDELKEIRAKLYPEKLPEFKPKLESRGIIHKNDITGDWSTIFLGCDRAVALSTQRFLYDKYKERPVQVRTYMSLKSFFILLLLLIGATIIMLMTRTAFTRKLLLKYPTLFSGGIIGRSENMSHKLFKNTRFTMIFKAVGWSAKLAEPTDKHTDPPNKELITRVSGFEPAYGLTSTALILSAIMILKEADKMPDKGGVLTPGAAFGKTSLIEELEKNDVKFEVIKSSEN</sequence>
<feature type="transmembrane region" description="Helical" evidence="2">
    <location>
        <begin position="272"/>
        <end position="293"/>
    </location>
</feature>
<dbReference type="InterPro" id="IPR036291">
    <property type="entry name" value="NAD(P)-bd_dom_sf"/>
</dbReference>